<accession>A0A1U9JY83</accession>
<dbReference type="KEGG" id="phn:PAEH1_02575"/>
<proteinExistence type="predicted"/>
<dbReference type="STRING" id="643674.PAEH1_02575"/>
<organism evidence="1 2">
    <name type="scientific">Paenalcaligenes hominis</name>
    <dbReference type="NCBI Taxonomy" id="643674"/>
    <lineage>
        <taxon>Bacteria</taxon>
        <taxon>Pseudomonadati</taxon>
        <taxon>Pseudomonadota</taxon>
        <taxon>Betaproteobacteria</taxon>
        <taxon>Burkholderiales</taxon>
        <taxon>Alcaligenaceae</taxon>
        <taxon>Paenalcaligenes</taxon>
    </lineage>
</organism>
<reference evidence="1 2" key="1">
    <citation type="submission" date="2017-01" db="EMBL/GenBank/DDBJ databases">
        <title>Complete Genome Sequence of Paenalcaligenes hominis, Isolated from a paraplegic Patient with neurogenic bladder.</title>
        <authorList>
            <person name="Mukhopadhyay R."/>
            <person name="Joaquin J."/>
            <person name="Hogue R."/>
            <person name="Kilaru A."/>
            <person name="Jospin G."/>
            <person name="Mars K."/>
            <person name="Eisen J.A."/>
            <person name="Chaturvedi V."/>
        </authorList>
    </citation>
    <scope>NUCLEOTIDE SEQUENCE [LARGE SCALE GENOMIC DNA]</scope>
    <source>
        <strain evidence="1 2">15S00501</strain>
    </source>
</reference>
<evidence type="ECO:0000313" key="2">
    <source>
        <dbReference type="Proteomes" id="UP000189369"/>
    </source>
</evidence>
<gene>
    <name evidence="1" type="ORF">PAEH1_02575</name>
</gene>
<protein>
    <submittedName>
        <fullName evidence="1">Uncharacterized protein</fullName>
    </submittedName>
</protein>
<dbReference type="Proteomes" id="UP000189369">
    <property type="component" value="Chromosome"/>
</dbReference>
<sequence>MKDYFLRAENRLFIDQALRNVGLLSYIDGEYVANAAIDYVGIVDRPTGRMLLDNEGEEYPEMEPVEGYHVNLRADLNAEQEALLPIIEAPNNPQRIFAGGIL</sequence>
<evidence type="ECO:0000313" key="1">
    <source>
        <dbReference type="EMBL" id="AQS50711.1"/>
    </source>
</evidence>
<dbReference type="EMBL" id="CP019697">
    <property type="protein sequence ID" value="AQS50711.1"/>
    <property type="molecule type" value="Genomic_DNA"/>
</dbReference>
<name>A0A1U9JY83_9BURK</name>
<dbReference type="AlphaFoldDB" id="A0A1U9JY83"/>